<evidence type="ECO:0000313" key="6">
    <source>
        <dbReference type="EMBL" id="OTP27377.1"/>
    </source>
</evidence>
<dbReference type="FunFam" id="3.40.50.720:FF:000097">
    <property type="entry name" value="SDR family oxidoreductase"/>
    <property type="match status" value="1"/>
</dbReference>
<dbReference type="Proteomes" id="UP000509460">
    <property type="component" value="Chromosome"/>
</dbReference>
<reference evidence="6 7" key="1">
    <citation type="submission" date="2017-05" db="EMBL/GenBank/DDBJ databases">
        <title>The Genome Sequence of Enterococcus mundtii 6B1_DIV0119.</title>
        <authorList>
            <consortium name="The Broad Institute Genomics Platform"/>
            <consortium name="The Broad Institute Genomic Center for Infectious Diseases"/>
            <person name="Earl A."/>
            <person name="Manson A."/>
            <person name="Schwartman J."/>
            <person name="Gilmore M."/>
            <person name="Abouelleil A."/>
            <person name="Cao P."/>
            <person name="Chapman S."/>
            <person name="Cusick C."/>
            <person name="Shea T."/>
            <person name="Young S."/>
            <person name="Neafsey D."/>
            <person name="Nusbaum C."/>
            <person name="Birren B."/>
        </authorList>
    </citation>
    <scope>NUCLEOTIDE SEQUENCE [LARGE SCALE GENOMIC DNA]</scope>
    <source>
        <strain evidence="6 7">6B1_DIV0119</strain>
    </source>
</reference>
<evidence type="ECO:0000313" key="4">
    <source>
        <dbReference type="EMBL" id="BBM13356.1"/>
    </source>
</evidence>
<proteinExistence type="inferred from homology"/>
<evidence type="ECO:0000256" key="3">
    <source>
        <dbReference type="SAM" id="MobiDB-lite"/>
    </source>
</evidence>
<dbReference type="EMBL" id="AP019810">
    <property type="protein sequence ID" value="BBM13356.1"/>
    <property type="molecule type" value="Genomic_DNA"/>
</dbReference>
<evidence type="ECO:0000256" key="1">
    <source>
        <dbReference type="ARBA" id="ARBA00006484"/>
    </source>
</evidence>
<organism evidence="6 7">
    <name type="scientific">Enterococcus mundtii</name>
    <dbReference type="NCBI Taxonomy" id="53346"/>
    <lineage>
        <taxon>Bacteria</taxon>
        <taxon>Bacillati</taxon>
        <taxon>Bacillota</taxon>
        <taxon>Bacilli</taxon>
        <taxon>Lactobacillales</taxon>
        <taxon>Enterococcaceae</taxon>
        <taxon>Enterococcus</taxon>
    </lineage>
</organism>
<dbReference type="EMBL" id="NGMS01000001">
    <property type="protein sequence ID" value="OTP27377.1"/>
    <property type="molecule type" value="Genomic_DNA"/>
</dbReference>
<protein>
    <submittedName>
        <fullName evidence="5 6">Oxidoreductase</fullName>
    </submittedName>
</protein>
<keyword evidence="2" id="KW-0560">Oxidoreductase</keyword>
<dbReference type="PANTHER" id="PTHR48107:SF16">
    <property type="entry name" value="NADPH-DEPENDENT ALDEHYDE REDUCTASE 1, CHLOROPLASTIC"/>
    <property type="match status" value="1"/>
</dbReference>
<dbReference type="AlphaFoldDB" id="A0A1L8URJ8"/>
<evidence type="ECO:0000313" key="8">
    <source>
        <dbReference type="Proteomes" id="UP000321175"/>
    </source>
</evidence>
<reference evidence="4 9" key="2">
    <citation type="submission" date="2019-07" db="EMBL/GenBank/DDBJ databases">
        <title>antibiotic susceptibility of plant-derived lactic acid bacteria.</title>
        <authorList>
            <person name="Sugiyama M."/>
            <person name="Noda M."/>
        </authorList>
    </citation>
    <scope>NUCLEOTIDE SEQUENCE [LARGE SCALE GENOMIC DNA]</scope>
    <source>
        <strain evidence="4 9">15-1A</strain>
    </source>
</reference>
<name>A0A1L8URJ8_ENTMU</name>
<dbReference type="RefSeq" id="WP_023519734.1">
    <property type="nucleotide sequence ID" value="NZ_AP019810.1"/>
</dbReference>
<dbReference type="Gene3D" id="3.40.50.720">
    <property type="entry name" value="NAD(P)-binding Rossmann-like Domain"/>
    <property type="match status" value="1"/>
</dbReference>
<reference evidence="5 8" key="3">
    <citation type="submission" date="2019-07" db="EMBL/GenBank/DDBJ databases">
        <title>Whole genome shotgun sequence of Enterococcus mundtii NBRC 100490.</title>
        <authorList>
            <person name="Hosoyama A."/>
            <person name="Uohara A."/>
            <person name="Ohji S."/>
            <person name="Ichikawa N."/>
        </authorList>
    </citation>
    <scope>NUCLEOTIDE SEQUENCE [LARGE SCALE GENOMIC DNA]</scope>
    <source>
        <strain evidence="5 8">NBRC 100490</strain>
    </source>
</reference>
<dbReference type="PRINTS" id="PR00080">
    <property type="entry name" value="SDRFAMILY"/>
</dbReference>
<dbReference type="SUPFAM" id="SSF51735">
    <property type="entry name" value="NAD(P)-binding Rossmann-fold domains"/>
    <property type="match status" value="1"/>
</dbReference>
<sequence>MTEPNLIDPRKLYHTEEFPKQDQETPALQKDMKPVPDCGEESYKGTEQLANRRVLITGADSGIGRAAAIAFAREGADVAIQFFPGEEEDAQQVAHYIEEAGRKALLLPYDLRDEAAPKEIIQKTVDAFGGLDTLVLNAAQQISSPSIAEIPLEQVKDTFAVNIIAMFALVKEAIPHIPAGGAILTTTSVQAFNPSEHLLDYAATKASIANFTIGLAKQLAPKGIRVNGVAPGPIWTPLQLDAGQPKEDLPEFGQQALLERAGQPAELAPVYVFLASNKASYVTAQIYGITGGEAINL</sequence>
<dbReference type="GO" id="GO:0016614">
    <property type="term" value="F:oxidoreductase activity, acting on CH-OH group of donors"/>
    <property type="evidence" value="ECO:0007669"/>
    <property type="project" value="UniProtKB-ARBA"/>
</dbReference>
<evidence type="ECO:0000313" key="7">
    <source>
        <dbReference type="Proteomes" id="UP000195024"/>
    </source>
</evidence>
<dbReference type="InterPro" id="IPR020904">
    <property type="entry name" value="Sc_DH/Rdtase_CS"/>
</dbReference>
<dbReference type="PANTHER" id="PTHR48107">
    <property type="entry name" value="NADPH-DEPENDENT ALDEHYDE REDUCTASE-LIKE PROTEIN, CHLOROPLASTIC-RELATED"/>
    <property type="match status" value="1"/>
</dbReference>
<dbReference type="EMBL" id="BJWA01000001">
    <property type="protein sequence ID" value="GEL79031.1"/>
    <property type="molecule type" value="Genomic_DNA"/>
</dbReference>
<evidence type="ECO:0000256" key="2">
    <source>
        <dbReference type="ARBA" id="ARBA00023002"/>
    </source>
</evidence>
<accession>A0A1L8URJ8</accession>
<gene>
    <name evidence="4" type="primary">fad</name>
    <name evidence="6" type="ORF">A5802_001112</name>
    <name evidence="4" type="ORF">EM151A_0114</name>
    <name evidence="5" type="ORF">EMU01_01750</name>
</gene>
<evidence type="ECO:0000313" key="5">
    <source>
        <dbReference type="EMBL" id="GEL79031.1"/>
    </source>
</evidence>
<dbReference type="Pfam" id="PF13561">
    <property type="entry name" value="adh_short_C2"/>
    <property type="match status" value="1"/>
</dbReference>
<dbReference type="GeneID" id="60999394"/>
<evidence type="ECO:0000313" key="9">
    <source>
        <dbReference type="Proteomes" id="UP000509460"/>
    </source>
</evidence>
<dbReference type="Proteomes" id="UP000321175">
    <property type="component" value="Unassembled WGS sequence"/>
</dbReference>
<dbReference type="PROSITE" id="PS00061">
    <property type="entry name" value="ADH_SHORT"/>
    <property type="match status" value="1"/>
</dbReference>
<dbReference type="Proteomes" id="UP000195024">
    <property type="component" value="Unassembled WGS sequence"/>
</dbReference>
<feature type="compositionally biased region" description="Basic and acidic residues" evidence="3">
    <location>
        <begin position="8"/>
        <end position="23"/>
    </location>
</feature>
<keyword evidence="8" id="KW-1185">Reference proteome</keyword>
<feature type="region of interest" description="Disordered" evidence="3">
    <location>
        <begin position="1"/>
        <end position="43"/>
    </location>
</feature>
<dbReference type="InterPro" id="IPR002347">
    <property type="entry name" value="SDR_fam"/>
</dbReference>
<dbReference type="InterPro" id="IPR036291">
    <property type="entry name" value="NAD(P)-bd_dom_sf"/>
</dbReference>
<comment type="similarity">
    <text evidence="1">Belongs to the short-chain dehydrogenases/reductases (SDR) family.</text>
</comment>
<dbReference type="PRINTS" id="PR00081">
    <property type="entry name" value="GDHRDH"/>
</dbReference>